<comment type="caution">
    <text evidence="1">The sequence shown here is derived from an EMBL/GenBank/DDBJ whole genome shotgun (WGS) entry which is preliminary data.</text>
</comment>
<dbReference type="RefSeq" id="WP_250826171.1">
    <property type="nucleotide sequence ID" value="NZ_JAMOIL010000002.1"/>
</dbReference>
<proteinExistence type="predicted"/>
<dbReference type="AlphaFoldDB" id="A0A9X2IF44"/>
<evidence type="ECO:0000313" key="1">
    <source>
        <dbReference type="EMBL" id="MCM0619315.1"/>
    </source>
</evidence>
<protein>
    <submittedName>
        <fullName evidence="1">Uncharacterized protein</fullName>
    </submittedName>
</protein>
<accession>A0A9X2IF44</accession>
<evidence type="ECO:0000313" key="2">
    <source>
        <dbReference type="Proteomes" id="UP001139485"/>
    </source>
</evidence>
<reference evidence="1" key="1">
    <citation type="submission" date="2022-05" db="EMBL/GenBank/DDBJ databases">
        <authorList>
            <person name="Tuo L."/>
        </authorList>
    </citation>
    <scope>NUCLEOTIDE SEQUENCE</scope>
    <source>
        <strain evidence="1">BSK12Z-4</strain>
    </source>
</reference>
<organism evidence="1 2">
    <name type="scientific">Nocardioides bruguierae</name>
    <dbReference type="NCBI Taxonomy" id="2945102"/>
    <lineage>
        <taxon>Bacteria</taxon>
        <taxon>Bacillati</taxon>
        <taxon>Actinomycetota</taxon>
        <taxon>Actinomycetes</taxon>
        <taxon>Propionibacteriales</taxon>
        <taxon>Nocardioidaceae</taxon>
        <taxon>Nocardioides</taxon>
    </lineage>
</organism>
<name>A0A9X2IF44_9ACTN</name>
<dbReference type="EMBL" id="JAMOIL010000002">
    <property type="protein sequence ID" value="MCM0619315.1"/>
    <property type="molecule type" value="Genomic_DNA"/>
</dbReference>
<sequence length="107" mass="10986">MNTMIATISRTAPFSAPCAHTSASASLRGTSPFAGWAGWAGSEAVLGTGASAAVRDRAQGTRASVDARGLSYRGMTETTVVDAQQRTVAVKPIFAHTPGTAPWRPPA</sequence>
<keyword evidence="2" id="KW-1185">Reference proteome</keyword>
<gene>
    <name evidence="1" type="ORF">M8330_03265</name>
</gene>
<dbReference type="Proteomes" id="UP001139485">
    <property type="component" value="Unassembled WGS sequence"/>
</dbReference>